<keyword evidence="2" id="KW-1185">Reference proteome</keyword>
<dbReference type="STRING" id="743788.S8E645"/>
<dbReference type="Proteomes" id="UP000015241">
    <property type="component" value="Unassembled WGS sequence"/>
</dbReference>
<gene>
    <name evidence="1" type="ORF">FOMPIDRAFT_1123191</name>
</gene>
<accession>S8E645</accession>
<protein>
    <recommendedName>
        <fullName evidence="3">SAP domain-containing protein</fullName>
    </recommendedName>
</protein>
<dbReference type="AlphaFoldDB" id="S8E645"/>
<dbReference type="OrthoDB" id="3039677at2759"/>
<organism evidence="1 2">
    <name type="scientific">Fomitopsis schrenkii</name>
    <name type="common">Brown rot fungus</name>
    <dbReference type="NCBI Taxonomy" id="2126942"/>
    <lineage>
        <taxon>Eukaryota</taxon>
        <taxon>Fungi</taxon>
        <taxon>Dikarya</taxon>
        <taxon>Basidiomycota</taxon>
        <taxon>Agaricomycotina</taxon>
        <taxon>Agaricomycetes</taxon>
        <taxon>Polyporales</taxon>
        <taxon>Fomitopsis</taxon>
    </lineage>
</organism>
<dbReference type="EMBL" id="KE504151">
    <property type="protein sequence ID" value="EPT00143.1"/>
    <property type="molecule type" value="Genomic_DNA"/>
</dbReference>
<evidence type="ECO:0000313" key="2">
    <source>
        <dbReference type="Proteomes" id="UP000015241"/>
    </source>
</evidence>
<proteinExistence type="predicted"/>
<dbReference type="InterPro" id="IPR004242">
    <property type="entry name" value="Transposase_21"/>
</dbReference>
<dbReference type="PANTHER" id="PTHR46579:SF1">
    <property type="entry name" value="F5_8 TYPE C DOMAIN-CONTAINING PROTEIN"/>
    <property type="match status" value="1"/>
</dbReference>
<evidence type="ECO:0000313" key="1">
    <source>
        <dbReference type="EMBL" id="EPT00143.1"/>
    </source>
</evidence>
<dbReference type="HOGENOM" id="CLU_002101_0_0_1"/>
<sequence length="737" mass="84152">MRFIFQRLLRSRLDPLIRLDSIPTDVRTLLRRFDLDPEVTSYLCCPKCYCLYREDVHIDKCVYMAFADSEPCGEPLFETRSIRGTDHTIAIRKYLHQDFKAWHARLLSRPDIESAIDRTTASARNTPRSADRVVHDILDSDHVQQLLGPDGKPFLDAPTSELRLIWGFGFDGFDPHHAKPGRAGISTNGLYAILMNLPPDMRLQQDNMFLAGAIAGKPSLDQINHFVKLVVDNMLQFWTPGVYFSRTSKFPTGRFSLGALLPLICDLLAARQISGFPSPTSTYLCSVCDMTQDDIENLEKTTWCYRTEESHRDKANIWRTLPNEDARKRFIKEGGVRWTEFLRLPYWKPNQFTVLESMHAHNLRNLRHHIWTTWGMSTMLLSGDGCLWFRRQVPACTSRSKPDVWRTKISLLRTATVDELKAETHSVLWHLCYSLNLRRSGSKKMLVRNLAKWVSDRQFLLLRIDHAENRARPVLGKETLEEIWEDQSRTILPSTVDPAPRKIGSKTGSLKADQWRALGTIHLVISLIRLWGTSTEGPEASRRSLMLQNFMHLIYSVQLANTRSTSPESISAYEYHYMEYLRGFLSLYPEVPLMPTNHLATHYGEFMRGFGPSHAWRGWAMERFNHMLQQVPTNANISHATTTGELELTMMHHASRAANVRPLLRNGQLPTELSTLEPAFDKAFRDDVRGTRIADILGLGDSAKLQVKEMETSPVLSAATKQALTPHVADVTGEISS</sequence>
<dbReference type="Pfam" id="PF02992">
    <property type="entry name" value="Transposase_21"/>
    <property type="match status" value="1"/>
</dbReference>
<evidence type="ECO:0008006" key="3">
    <source>
        <dbReference type="Google" id="ProtNLM"/>
    </source>
</evidence>
<name>S8E645_FOMSC</name>
<dbReference type="PANTHER" id="PTHR46579">
    <property type="entry name" value="F5/8 TYPE C DOMAIN-CONTAINING PROTEIN-RELATED"/>
    <property type="match status" value="1"/>
</dbReference>
<dbReference type="InParanoid" id="S8E645"/>
<reference evidence="1 2" key="1">
    <citation type="journal article" date="2012" name="Science">
        <title>The Paleozoic origin of enzymatic lignin decomposition reconstructed from 31 fungal genomes.</title>
        <authorList>
            <person name="Floudas D."/>
            <person name="Binder M."/>
            <person name="Riley R."/>
            <person name="Barry K."/>
            <person name="Blanchette R.A."/>
            <person name="Henrissat B."/>
            <person name="Martinez A.T."/>
            <person name="Otillar R."/>
            <person name="Spatafora J.W."/>
            <person name="Yadav J.S."/>
            <person name="Aerts A."/>
            <person name="Benoit I."/>
            <person name="Boyd A."/>
            <person name="Carlson A."/>
            <person name="Copeland A."/>
            <person name="Coutinho P.M."/>
            <person name="de Vries R.P."/>
            <person name="Ferreira P."/>
            <person name="Findley K."/>
            <person name="Foster B."/>
            <person name="Gaskell J."/>
            <person name="Glotzer D."/>
            <person name="Gorecki P."/>
            <person name="Heitman J."/>
            <person name="Hesse C."/>
            <person name="Hori C."/>
            <person name="Igarashi K."/>
            <person name="Jurgens J.A."/>
            <person name="Kallen N."/>
            <person name="Kersten P."/>
            <person name="Kohler A."/>
            <person name="Kuees U."/>
            <person name="Kumar T.K.A."/>
            <person name="Kuo A."/>
            <person name="LaButti K."/>
            <person name="Larrondo L.F."/>
            <person name="Lindquist E."/>
            <person name="Ling A."/>
            <person name="Lombard V."/>
            <person name="Lucas S."/>
            <person name="Lundell T."/>
            <person name="Martin R."/>
            <person name="McLaughlin D.J."/>
            <person name="Morgenstern I."/>
            <person name="Morin E."/>
            <person name="Murat C."/>
            <person name="Nagy L.G."/>
            <person name="Nolan M."/>
            <person name="Ohm R.A."/>
            <person name="Patyshakuliyeva A."/>
            <person name="Rokas A."/>
            <person name="Ruiz-Duenas F.J."/>
            <person name="Sabat G."/>
            <person name="Salamov A."/>
            <person name="Samejima M."/>
            <person name="Schmutz J."/>
            <person name="Slot J.C."/>
            <person name="St John F."/>
            <person name="Stenlid J."/>
            <person name="Sun H."/>
            <person name="Sun S."/>
            <person name="Syed K."/>
            <person name="Tsang A."/>
            <person name="Wiebenga A."/>
            <person name="Young D."/>
            <person name="Pisabarro A."/>
            <person name="Eastwood D.C."/>
            <person name="Martin F."/>
            <person name="Cullen D."/>
            <person name="Grigoriev I.V."/>
            <person name="Hibbett D.S."/>
        </authorList>
    </citation>
    <scope>NUCLEOTIDE SEQUENCE</scope>
    <source>
        <strain evidence="2">FP-58527</strain>
    </source>
</reference>
<dbReference type="eggNOG" id="ENOG502RUZF">
    <property type="taxonomic scope" value="Eukaryota"/>
</dbReference>